<dbReference type="PANTHER" id="PTHR42305:SF1">
    <property type="entry name" value="MEMBRANE PROTEIN RV1733C-RELATED"/>
    <property type="match status" value="1"/>
</dbReference>
<protein>
    <submittedName>
        <fullName evidence="2">Putative membrane protein</fullName>
    </submittedName>
</protein>
<evidence type="ECO:0000256" key="1">
    <source>
        <dbReference type="SAM" id="Phobius"/>
    </source>
</evidence>
<reference evidence="2 3" key="1">
    <citation type="journal article" date="2016" name="Genome Announc.">
        <title>Complete Genome and Plasmid Sequences for Rhodococcus fascians D188 and Draft Sequences for Rhodococcus Isolates PBTS 1 and PBTS 2.</title>
        <authorList>
            <person name="Stamler R.A."/>
            <person name="Vereecke D."/>
            <person name="Zhang Y."/>
            <person name="Schilkey F."/>
            <person name="Devitt N."/>
            <person name="Randall J.J."/>
        </authorList>
    </citation>
    <scope>NUCLEOTIDE SEQUENCE [LARGE SCALE GENOMIC DNA]</scope>
    <source>
        <strain evidence="2 3">PBTS2</strain>
    </source>
</reference>
<keyword evidence="1" id="KW-1133">Transmembrane helix</keyword>
<evidence type="ECO:0000313" key="2">
    <source>
        <dbReference type="EMBL" id="AMY22111.1"/>
    </source>
</evidence>
<feature type="transmembrane region" description="Helical" evidence="1">
    <location>
        <begin position="37"/>
        <end position="57"/>
    </location>
</feature>
<dbReference type="PATRIC" id="fig|1653479.3.peg.812"/>
<keyword evidence="1" id="KW-0472">Membrane</keyword>
<sequence>MRRKLTGHTRIAGDEVAGYPNPLLRDCDLRQAQIKRWVVTLLIVMVPFSLWIGTGAYSEQQQRLDKQRTSIHQVTATTTDVATVAPTAATSFDSTNGAAVTAVPSQWVYRGVEHTGRVSVDTGSPVGTTAQIWVNDAGELSLRPLTSSDVVAAAIFSAVGSWILAATALIGFYYVMRFRYDGRRNAEWDREIADLLSRH</sequence>
<dbReference type="OrthoDB" id="4542680at2"/>
<keyword evidence="1" id="KW-0812">Transmembrane</keyword>
<feature type="transmembrane region" description="Helical" evidence="1">
    <location>
        <begin position="150"/>
        <end position="175"/>
    </location>
</feature>
<organism evidence="2 3">
    <name type="scientific">Rhodococcoides fascians</name>
    <name type="common">Rhodococcus fascians</name>
    <dbReference type="NCBI Taxonomy" id="1828"/>
    <lineage>
        <taxon>Bacteria</taxon>
        <taxon>Bacillati</taxon>
        <taxon>Actinomycetota</taxon>
        <taxon>Actinomycetes</taxon>
        <taxon>Mycobacteriales</taxon>
        <taxon>Nocardiaceae</taxon>
        <taxon>Rhodococcoides</taxon>
    </lineage>
</organism>
<dbReference type="EMBL" id="CP015220">
    <property type="protein sequence ID" value="AMY22111.1"/>
    <property type="molecule type" value="Genomic_DNA"/>
</dbReference>
<dbReference type="PANTHER" id="PTHR42305">
    <property type="entry name" value="MEMBRANE PROTEIN RV1733C-RELATED"/>
    <property type="match status" value="1"/>
</dbReference>
<dbReference type="InterPro" id="IPR039708">
    <property type="entry name" value="MT1774/Rv1733c-like"/>
</dbReference>
<evidence type="ECO:0000313" key="3">
    <source>
        <dbReference type="Proteomes" id="UP000076038"/>
    </source>
</evidence>
<keyword evidence="3" id="KW-1185">Reference proteome</keyword>
<dbReference type="KEGG" id="rhs:A3Q41_00793"/>
<proteinExistence type="predicted"/>
<gene>
    <name evidence="2" type="ORF">A3Q41_00793</name>
</gene>
<dbReference type="RefSeq" id="WP_063216152.1">
    <property type="nucleotide sequence ID" value="NZ_CP015220.1"/>
</dbReference>
<name>A0A143QGS0_RHOFA</name>
<dbReference type="Proteomes" id="UP000076038">
    <property type="component" value="Chromosome"/>
</dbReference>
<accession>A0A143QGS0</accession>
<dbReference type="AlphaFoldDB" id="A0A143QGS0"/>
<reference evidence="3" key="2">
    <citation type="submission" date="2016-04" db="EMBL/GenBank/DDBJ databases">
        <title>Complete Genome and Plasmid Sequences for Rhodococcus fascians D188 and Draft Sequences for Rhodococcus spp. Isolates PBTS 1 and PBTS 2.</title>
        <authorList>
            <person name="Stamer R."/>
            <person name="Vereecke D."/>
            <person name="Zhang Y."/>
            <person name="Schilkey F."/>
            <person name="Devitt N."/>
            <person name="Randall J."/>
        </authorList>
    </citation>
    <scope>NUCLEOTIDE SEQUENCE [LARGE SCALE GENOMIC DNA]</scope>
    <source>
        <strain evidence="3">PBTS2</strain>
    </source>
</reference>